<dbReference type="EMBL" id="JAMFTH010000001">
    <property type="protein sequence ID" value="MCP8898764.1"/>
    <property type="molecule type" value="Genomic_DNA"/>
</dbReference>
<dbReference type="GO" id="GO:0009055">
    <property type="term" value="F:electron transfer activity"/>
    <property type="evidence" value="ECO:0007669"/>
    <property type="project" value="InterPro"/>
</dbReference>
<dbReference type="PANTHER" id="PTHR33751">
    <property type="entry name" value="CBB3-TYPE CYTOCHROME C OXIDASE SUBUNIT FIXP"/>
    <property type="match status" value="1"/>
</dbReference>
<accession>A0A9X2HXC4</accession>
<evidence type="ECO:0000256" key="2">
    <source>
        <dbReference type="ARBA" id="ARBA00022617"/>
    </source>
</evidence>
<gene>
    <name evidence="8" type="ORF">M6D89_05560</name>
</gene>
<evidence type="ECO:0000256" key="5">
    <source>
        <dbReference type="ARBA" id="ARBA00023004"/>
    </source>
</evidence>
<keyword evidence="2 6" id="KW-0349">Heme</keyword>
<dbReference type="SUPFAM" id="SSF46626">
    <property type="entry name" value="Cytochrome c"/>
    <property type="match status" value="1"/>
</dbReference>
<keyword evidence="1" id="KW-0813">Transport</keyword>
<dbReference type="RefSeq" id="WP_253967033.1">
    <property type="nucleotide sequence ID" value="NZ_JAMFTH010000001.1"/>
</dbReference>
<evidence type="ECO:0000313" key="9">
    <source>
        <dbReference type="Proteomes" id="UP001139319"/>
    </source>
</evidence>
<dbReference type="Gene3D" id="1.10.760.10">
    <property type="entry name" value="Cytochrome c-like domain"/>
    <property type="match status" value="1"/>
</dbReference>
<evidence type="ECO:0000313" key="8">
    <source>
        <dbReference type="EMBL" id="MCP8898764.1"/>
    </source>
</evidence>
<sequence length="109" mass="11506">MILTLAAVYGCGQSAPPAGAEIADPVALGERKARACVGCHGPKGVSRVASYPSLAGKDKAYLAEQLRRFKSGERQNPMMNAMAVNVSETDIEHLAAYYAAQTSPEAEHD</sequence>
<evidence type="ECO:0000256" key="3">
    <source>
        <dbReference type="ARBA" id="ARBA00022723"/>
    </source>
</evidence>
<dbReference type="PANTHER" id="PTHR33751:SF9">
    <property type="entry name" value="CYTOCHROME C4"/>
    <property type="match status" value="1"/>
</dbReference>
<dbReference type="GO" id="GO:0020037">
    <property type="term" value="F:heme binding"/>
    <property type="evidence" value="ECO:0007669"/>
    <property type="project" value="InterPro"/>
</dbReference>
<dbReference type="InterPro" id="IPR050597">
    <property type="entry name" value="Cytochrome_c_Oxidase_Subunit"/>
</dbReference>
<dbReference type="AlphaFoldDB" id="A0A9X2HXC4"/>
<comment type="caution">
    <text evidence="8">The sequence shown here is derived from an EMBL/GenBank/DDBJ whole genome shotgun (WGS) entry which is preliminary data.</text>
</comment>
<dbReference type="InterPro" id="IPR009056">
    <property type="entry name" value="Cyt_c-like_dom"/>
</dbReference>
<evidence type="ECO:0000256" key="4">
    <source>
        <dbReference type="ARBA" id="ARBA00022982"/>
    </source>
</evidence>
<evidence type="ECO:0000259" key="7">
    <source>
        <dbReference type="PROSITE" id="PS51007"/>
    </source>
</evidence>
<keyword evidence="4" id="KW-0249">Electron transport</keyword>
<dbReference type="GO" id="GO:0046872">
    <property type="term" value="F:metal ion binding"/>
    <property type="evidence" value="ECO:0007669"/>
    <property type="project" value="UniProtKB-KW"/>
</dbReference>
<dbReference type="PROSITE" id="PS51007">
    <property type="entry name" value="CYTC"/>
    <property type="match status" value="1"/>
</dbReference>
<feature type="domain" description="Cytochrome c" evidence="7">
    <location>
        <begin position="14"/>
        <end position="102"/>
    </location>
</feature>
<evidence type="ECO:0000256" key="1">
    <source>
        <dbReference type="ARBA" id="ARBA00022448"/>
    </source>
</evidence>
<keyword evidence="9" id="KW-1185">Reference proteome</keyword>
<organism evidence="8 9">
    <name type="scientific">Gilvimarinus xylanilyticus</name>
    <dbReference type="NCBI Taxonomy" id="2944139"/>
    <lineage>
        <taxon>Bacteria</taxon>
        <taxon>Pseudomonadati</taxon>
        <taxon>Pseudomonadota</taxon>
        <taxon>Gammaproteobacteria</taxon>
        <taxon>Cellvibrionales</taxon>
        <taxon>Cellvibrionaceae</taxon>
        <taxon>Gilvimarinus</taxon>
    </lineage>
</organism>
<dbReference type="Pfam" id="PF13442">
    <property type="entry name" value="Cytochrome_CBB3"/>
    <property type="match status" value="1"/>
</dbReference>
<name>A0A9X2HXC4_9GAMM</name>
<reference evidence="8" key="2">
    <citation type="submission" date="2023-01" db="EMBL/GenBank/DDBJ databases">
        <title>Gilvimarinus xylanilyticus HB14 isolated from Caulerpa lentillifera aquaculture base in Hainan, China.</title>
        <authorList>
            <person name="Zhang Y.-J."/>
        </authorList>
    </citation>
    <scope>NUCLEOTIDE SEQUENCE</scope>
    <source>
        <strain evidence="8">HB14</strain>
    </source>
</reference>
<evidence type="ECO:0000256" key="6">
    <source>
        <dbReference type="PROSITE-ProRule" id="PRU00433"/>
    </source>
</evidence>
<reference evidence="8" key="1">
    <citation type="submission" date="2022-05" db="EMBL/GenBank/DDBJ databases">
        <authorList>
            <person name="Sun H.-N."/>
        </authorList>
    </citation>
    <scope>NUCLEOTIDE SEQUENCE</scope>
    <source>
        <strain evidence="8">HB14</strain>
    </source>
</reference>
<dbReference type="InterPro" id="IPR036909">
    <property type="entry name" value="Cyt_c-like_dom_sf"/>
</dbReference>
<keyword evidence="5 6" id="KW-0408">Iron</keyword>
<protein>
    <submittedName>
        <fullName evidence="8">Cytochrome c</fullName>
    </submittedName>
</protein>
<keyword evidence="3 6" id="KW-0479">Metal-binding</keyword>
<proteinExistence type="predicted"/>
<dbReference type="Proteomes" id="UP001139319">
    <property type="component" value="Unassembled WGS sequence"/>
</dbReference>